<gene>
    <name evidence="9 13" type="primary">edd</name>
    <name evidence="13" type="ORF">CFBP8129_22560</name>
</gene>
<dbReference type="Gene3D" id="3.50.30.80">
    <property type="entry name" value="IlvD/EDD C-terminal domain-like"/>
    <property type="match status" value="1"/>
</dbReference>
<evidence type="ECO:0000256" key="3">
    <source>
        <dbReference type="ARBA" id="ARBA00022723"/>
    </source>
</evidence>
<dbReference type="EMBL" id="LR828253">
    <property type="protein sequence ID" value="CAD0332304.1"/>
    <property type="molecule type" value="Genomic_DNA"/>
</dbReference>
<dbReference type="SUPFAM" id="SSF52016">
    <property type="entry name" value="LeuD/IlvD-like"/>
    <property type="match status" value="1"/>
</dbReference>
<keyword evidence="6 9" id="KW-0311">Gluconate utilization</keyword>
<name>A0A6V7DCZ9_9XANT</name>
<evidence type="ECO:0000313" key="13">
    <source>
        <dbReference type="EMBL" id="CAD0332296.1"/>
    </source>
</evidence>
<dbReference type="AlphaFoldDB" id="A0A6V7DCZ9"/>
<keyword evidence="5 9" id="KW-0411">Iron-sulfur</keyword>
<evidence type="ECO:0000259" key="11">
    <source>
        <dbReference type="Pfam" id="PF00920"/>
    </source>
</evidence>
<sequence>MSLHPNIQAVTDRIRKRSAPSRAAYLAGLDAALREGPFRSRLSCGNLAHGFAASEPTDKSRLRGAATPNLGIITAYNDMLSAHQPFEHYPQLIRETARALGATAQVAGGVPAMCDGVTQGRAGMELSLFSRDNIAQAAAIGLSHDMFDSVVYLGVCDKIVPGLLIGALAFGHLPALFMPAGPMTPGIPNKQKAEVRERYAAGEATRAELLEAESSSYHSPGTCTFYGTANSNQVLLEAMGVQLPGASFVNPELPLRDALTREGTARALAISGLGQDFRPFGRLIDERAIVNAVVALMATGGSTNHTIHWIAVARAAGIVLTWDDMDLISQTVPLLTRVYPNGEADVNRFQAAGGTAFVFRELMDAGMMHDDIPTVVEGGMRAYANEPRLQDGKVVYVPGTATTADDSVARPVSAAFESQGGLRLLRGNLGRSLIKLSAVKPQHRTIEAPAVVIDTPQVLNKLHAAGVLPHDFVMVLRYQGPRANGMPELHSMAPLLGLLQNQGRRVALVTDGRLSGASGKFPAAIHMTPEAARGGPIGRVREGDIVRLDGEAGTLEVLVSAEEWASREVAPNTTVAGNDLGRNLFGINRQVVGPADQGAISISCGPTHQDGALWSYDAEYELGADAAGADAAAAAAPHESKDA</sequence>
<dbReference type="GO" id="GO:0009255">
    <property type="term" value="P:Entner-Doudoroff pathway through 6-phosphogluconate"/>
    <property type="evidence" value="ECO:0007669"/>
    <property type="project" value="UniProtKB-UniRule"/>
</dbReference>
<dbReference type="InterPro" id="IPR056740">
    <property type="entry name" value="ILV_EDD_C"/>
</dbReference>
<evidence type="ECO:0000256" key="7">
    <source>
        <dbReference type="ARBA" id="ARBA00023239"/>
    </source>
</evidence>
<feature type="domain" description="Dihydroxy-acid/6-phosphogluconate dehydratase N-terminal" evidence="11">
    <location>
        <begin position="68"/>
        <end position="380"/>
    </location>
</feature>
<feature type="binding site" evidence="9">
    <location>
        <position position="223"/>
    </location>
    <ligand>
        <name>[4Fe-4S] cluster</name>
        <dbReference type="ChEBI" id="CHEBI:49883"/>
    </ligand>
</feature>
<dbReference type="GO" id="GO:0005829">
    <property type="term" value="C:cytosol"/>
    <property type="evidence" value="ECO:0007669"/>
    <property type="project" value="TreeGrafter"/>
</dbReference>
<dbReference type="EMBL" id="LR828253">
    <property type="protein sequence ID" value="CAD0332296.1"/>
    <property type="molecule type" value="Genomic_DNA"/>
</dbReference>
<comment type="similarity">
    <text evidence="1 9">Belongs to the IlvD/Edd family.</text>
</comment>
<dbReference type="GO" id="GO:0046872">
    <property type="term" value="F:metal ion binding"/>
    <property type="evidence" value="ECO:0007669"/>
    <property type="project" value="UniProtKB-KW"/>
</dbReference>
<dbReference type="InterPro" id="IPR020558">
    <property type="entry name" value="DiOHA_6PGluconate_deHydtase_CS"/>
</dbReference>
<evidence type="ECO:0000256" key="10">
    <source>
        <dbReference type="NCBIfam" id="TIGR01196"/>
    </source>
</evidence>
<evidence type="ECO:0000256" key="1">
    <source>
        <dbReference type="ARBA" id="ARBA00006486"/>
    </source>
</evidence>
<comment type="pathway">
    <text evidence="9">Carbohydrate metabolism; Entner-Doudoroff pathway.</text>
</comment>
<comment type="catalytic activity">
    <reaction evidence="9">
        <text>6-phospho-D-gluconate = 2-dehydro-3-deoxy-6-phospho-D-gluconate + H2O</text>
        <dbReference type="Rhea" id="RHEA:17277"/>
        <dbReference type="ChEBI" id="CHEBI:15377"/>
        <dbReference type="ChEBI" id="CHEBI:57569"/>
        <dbReference type="ChEBI" id="CHEBI:58759"/>
        <dbReference type="EC" id="4.2.1.12"/>
    </reaction>
</comment>
<evidence type="ECO:0000256" key="8">
    <source>
        <dbReference type="ARBA" id="ARBA00023277"/>
    </source>
</evidence>
<dbReference type="Pfam" id="PF24877">
    <property type="entry name" value="ILV_EDD_C"/>
    <property type="match status" value="1"/>
</dbReference>
<evidence type="ECO:0000256" key="2">
    <source>
        <dbReference type="ARBA" id="ARBA00022485"/>
    </source>
</evidence>
<feature type="binding site" evidence="9">
    <location>
        <position position="156"/>
    </location>
    <ligand>
        <name>[4Fe-4S] cluster</name>
        <dbReference type="ChEBI" id="CHEBI:49883"/>
    </ligand>
</feature>
<dbReference type="InterPro" id="IPR004786">
    <property type="entry name" value="6-phosphgluc_deHydtase"/>
</dbReference>
<dbReference type="GO" id="GO:0019521">
    <property type="term" value="P:D-gluconate metabolic process"/>
    <property type="evidence" value="ECO:0007669"/>
    <property type="project" value="UniProtKB-KW"/>
</dbReference>
<comment type="function">
    <text evidence="9">Catalyzes the dehydration of 6-phospho-D-gluconate to 2-dehydro-3-deoxy-6-phospho-D-gluconate.</text>
</comment>
<dbReference type="GO" id="GO:0051539">
    <property type="term" value="F:4 iron, 4 sulfur cluster binding"/>
    <property type="evidence" value="ECO:0007669"/>
    <property type="project" value="UniProtKB-UniRule"/>
</dbReference>
<dbReference type="PANTHER" id="PTHR43661:SF1">
    <property type="entry name" value="PHOSPHOGLUCONATE DEHYDRATASE"/>
    <property type="match status" value="1"/>
</dbReference>
<dbReference type="HAMAP" id="MF_02094">
    <property type="entry name" value="Edd"/>
    <property type="match status" value="1"/>
</dbReference>
<evidence type="ECO:0000256" key="6">
    <source>
        <dbReference type="ARBA" id="ARBA00023064"/>
    </source>
</evidence>
<dbReference type="SUPFAM" id="SSF143975">
    <property type="entry name" value="IlvD/EDD N-terminal domain-like"/>
    <property type="match status" value="1"/>
</dbReference>
<proteinExistence type="inferred from homology"/>
<dbReference type="Pfam" id="PF00920">
    <property type="entry name" value="ILVD_EDD_N"/>
    <property type="match status" value="1"/>
</dbReference>
<keyword evidence="2 9" id="KW-0004">4Fe-4S</keyword>
<keyword evidence="7 9" id="KW-0456">Lyase</keyword>
<accession>A0A6V7DCZ9</accession>
<dbReference type="PANTHER" id="PTHR43661">
    <property type="entry name" value="D-XYLONATE DEHYDRATASE"/>
    <property type="match status" value="1"/>
</dbReference>
<dbReference type="InterPro" id="IPR037237">
    <property type="entry name" value="IlvD/EDD_N"/>
</dbReference>
<dbReference type="PROSITE" id="PS00887">
    <property type="entry name" value="ILVD_EDD_2"/>
    <property type="match status" value="1"/>
</dbReference>
<dbReference type="InterPro" id="IPR042096">
    <property type="entry name" value="Dihydro-acid_dehy_C"/>
</dbReference>
<keyword evidence="3 9" id="KW-0479">Metal-binding</keyword>
<dbReference type="InterPro" id="IPR000581">
    <property type="entry name" value="ILV_EDD_N"/>
</dbReference>
<evidence type="ECO:0000256" key="9">
    <source>
        <dbReference type="HAMAP-Rule" id="MF_02094"/>
    </source>
</evidence>
<protein>
    <recommendedName>
        <fullName evidence="9 10">Phosphogluconate dehydratase</fullName>
        <ecNumber evidence="9 10">4.2.1.12</ecNumber>
    </recommendedName>
</protein>
<dbReference type="NCBIfam" id="TIGR01196">
    <property type="entry name" value="edd"/>
    <property type="match status" value="1"/>
</dbReference>
<dbReference type="GO" id="GO:0004456">
    <property type="term" value="F:phosphogluconate dehydratase activity"/>
    <property type="evidence" value="ECO:0007669"/>
    <property type="project" value="UniProtKB-UniRule"/>
</dbReference>
<dbReference type="PROSITE" id="PS00886">
    <property type="entry name" value="ILVD_EDD_1"/>
    <property type="match status" value="1"/>
</dbReference>
<evidence type="ECO:0000256" key="4">
    <source>
        <dbReference type="ARBA" id="ARBA00023004"/>
    </source>
</evidence>
<evidence type="ECO:0000259" key="12">
    <source>
        <dbReference type="Pfam" id="PF24877"/>
    </source>
</evidence>
<dbReference type="EC" id="4.2.1.12" evidence="9 10"/>
<comment type="cofactor">
    <cofactor evidence="9">
        <name>[4Fe-4S] cluster</name>
        <dbReference type="ChEBI" id="CHEBI:49883"/>
    </cofactor>
    <text evidence="9">Binds 1 [4Fe-4S] cluster.</text>
</comment>
<reference evidence="13" key="1">
    <citation type="submission" date="2020-07" db="EMBL/GenBank/DDBJ databases">
        <authorList>
            <person name="Pothier F. J."/>
        </authorList>
    </citation>
    <scope>NUCLEOTIDE SEQUENCE</scope>
    <source>
        <strain evidence="13">CFBP 8129</strain>
    </source>
</reference>
<dbReference type="RefSeq" id="WP_006449614.1">
    <property type="nucleotide sequence ID" value="NZ_CP018728.1"/>
</dbReference>
<feature type="domain" description="Dihydroxy-acid/6-phosphogluconate dehydratase C-terminal" evidence="12">
    <location>
        <begin position="408"/>
        <end position="599"/>
    </location>
</feature>
<organism evidence="13">
    <name type="scientific">Xanthomonas hortorum pv. gardneri</name>
    <dbReference type="NCBI Taxonomy" id="2754056"/>
    <lineage>
        <taxon>Bacteria</taxon>
        <taxon>Pseudomonadati</taxon>
        <taxon>Pseudomonadota</taxon>
        <taxon>Gammaproteobacteria</taxon>
        <taxon>Lysobacterales</taxon>
        <taxon>Lysobacteraceae</taxon>
        <taxon>Xanthomonas</taxon>
    </lineage>
</organism>
<keyword evidence="8 9" id="KW-0119">Carbohydrate metabolism</keyword>
<evidence type="ECO:0000256" key="5">
    <source>
        <dbReference type="ARBA" id="ARBA00023014"/>
    </source>
</evidence>
<dbReference type="UniPathway" id="UPA00226"/>
<keyword evidence="4 9" id="KW-0408">Iron</keyword>